<dbReference type="EMBL" id="KZ502663">
    <property type="protein sequence ID" value="PKU74938.1"/>
    <property type="molecule type" value="Genomic_DNA"/>
</dbReference>
<sequence length="321" mass="35942">MMRRPLPADKTTQSAPYPPVTAPFITVQNFSPENPTVFACVHPSFLCLLPEYFCCYSILVLDFTLVLWCWKVLCFPSIFLFGVSINLGGCNSFGFVVPAVFIFGNICLFSVMVMGCWTRAMMWWVCGLKLNPLVALLLGGITCCLLGVKARGCCLLVVGMVVPLAVVYPVWLFAKATQDTIRLILNEWRILFVLFLRSIFGANVLLGWKFVLNEAYLISLFWVELILDQSKGSRCEIDGGKITDLDRAIGGRCGVGGRTEFVGGRRAVVGGKTYSRLGTIERDRQRRRHSSSEEREEKIRNEMRGSGPFILGHLPTVFRRS</sequence>
<keyword evidence="3" id="KW-1185">Reference proteome</keyword>
<reference evidence="2 3" key="2">
    <citation type="journal article" date="2017" name="Nature">
        <title>The Apostasia genome and the evolution of orchids.</title>
        <authorList>
            <person name="Zhang G.Q."/>
            <person name="Liu K.W."/>
            <person name="Li Z."/>
            <person name="Lohaus R."/>
            <person name="Hsiao Y.Y."/>
            <person name="Niu S.C."/>
            <person name="Wang J.Y."/>
            <person name="Lin Y.C."/>
            <person name="Xu Q."/>
            <person name="Chen L.J."/>
            <person name="Yoshida K."/>
            <person name="Fujiwara S."/>
            <person name="Wang Z.W."/>
            <person name="Zhang Y.Q."/>
            <person name="Mitsuda N."/>
            <person name="Wang M."/>
            <person name="Liu G.H."/>
            <person name="Pecoraro L."/>
            <person name="Huang H.X."/>
            <person name="Xiao X.J."/>
            <person name="Lin M."/>
            <person name="Wu X.Y."/>
            <person name="Wu W.L."/>
            <person name="Chen Y.Y."/>
            <person name="Chang S.B."/>
            <person name="Sakamoto S."/>
            <person name="Ohme-Takagi M."/>
            <person name="Yagi M."/>
            <person name="Zeng S.J."/>
            <person name="Shen C.Y."/>
            <person name="Yeh C.M."/>
            <person name="Luo Y.B."/>
            <person name="Tsai W.C."/>
            <person name="Van de Peer Y."/>
            <person name="Liu Z.J."/>
        </authorList>
    </citation>
    <scope>NUCLEOTIDE SEQUENCE [LARGE SCALE GENOMIC DNA]</scope>
    <source>
        <tissue evidence="2">The whole plant</tissue>
    </source>
</reference>
<feature type="transmembrane region" description="Helical" evidence="1">
    <location>
        <begin position="95"/>
        <end position="115"/>
    </location>
</feature>
<evidence type="ECO:0000313" key="3">
    <source>
        <dbReference type="Proteomes" id="UP000233837"/>
    </source>
</evidence>
<feature type="transmembrane region" description="Helical" evidence="1">
    <location>
        <begin position="191"/>
        <end position="212"/>
    </location>
</feature>
<evidence type="ECO:0000313" key="2">
    <source>
        <dbReference type="EMBL" id="PKU74938.1"/>
    </source>
</evidence>
<feature type="transmembrane region" description="Helical" evidence="1">
    <location>
        <begin position="121"/>
        <end position="146"/>
    </location>
</feature>
<accession>A0A2I0WH18</accession>
<gene>
    <name evidence="2" type="ORF">MA16_Dca020710</name>
</gene>
<keyword evidence="1" id="KW-1133">Transmembrane helix</keyword>
<keyword evidence="1" id="KW-0472">Membrane</keyword>
<evidence type="ECO:0000256" key="1">
    <source>
        <dbReference type="SAM" id="Phobius"/>
    </source>
</evidence>
<organism evidence="2 3">
    <name type="scientific">Dendrobium catenatum</name>
    <dbReference type="NCBI Taxonomy" id="906689"/>
    <lineage>
        <taxon>Eukaryota</taxon>
        <taxon>Viridiplantae</taxon>
        <taxon>Streptophyta</taxon>
        <taxon>Embryophyta</taxon>
        <taxon>Tracheophyta</taxon>
        <taxon>Spermatophyta</taxon>
        <taxon>Magnoliopsida</taxon>
        <taxon>Liliopsida</taxon>
        <taxon>Asparagales</taxon>
        <taxon>Orchidaceae</taxon>
        <taxon>Epidendroideae</taxon>
        <taxon>Malaxideae</taxon>
        <taxon>Dendrobiinae</taxon>
        <taxon>Dendrobium</taxon>
    </lineage>
</organism>
<feature type="transmembrane region" description="Helical" evidence="1">
    <location>
        <begin position="65"/>
        <end position="83"/>
    </location>
</feature>
<dbReference type="Proteomes" id="UP000233837">
    <property type="component" value="Unassembled WGS sequence"/>
</dbReference>
<feature type="transmembrane region" description="Helical" evidence="1">
    <location>
        <begin position="37"/>
        <end position="59"/>
    </location>
</feature>
<dbReference type="AlphaFoldDB" id="A0A2I0WH18"/>
<name>A0A2I0WH18_9ASPA</name>
<evidence type="ECO:0008006" key="4">
    <source>
        <dbReference type="Google" id="ProtNLM"/>
    </source>
</evidence>
<feature type="transmembrane region" description="Helical" evidence="1">
    <location>
        <begin position="153"/>
        <end position="171"/>
    </location>
</feature>
<keyword evidence="1" id="KW-0812">Transmembrane</keyword>
<protein>
    <recommendedName>
        <fullName evidence="4">Transmembrane protein</fullName>
    </recommendedName>
</protein>
<reference evidence="2 3" key="1">
    <citation type="journal article" date="2016" name="Sci. Rep.">
        <title>The Dendrobium catenatum Lindl. genome sequence provides insights into polysaccharide synthase, floral development and adaptive evolution.</title>
        <authorList>
            <person name="Zhang G.Q."/>
            <person name="Xu Q."/>
            <person name="Bian C."/>
            <person name="Tsai W.C."/>
            <person name="Yeh C.M."/>
            <person name="Liu K.W."/>
            <person name="Yoshida K."/>
            <person name="Zhang L.S."/>
            <person name="Chang S.B."/>
            <person name="Chen F."/>
            <person name="Shi Y."/>
            <person name="Su Y.Y."/>
            <person name="Zhang Y.Q."/>
            <person name="Chen L.J."/>
            <person name="Yin Y."/>
            <person name="Lin M."/>
            <person name="Huang H."/>
            <person name="Deng H."/>
            <person name="Wang Z.W."/>
            <person name="Zhu S.L."/>
            <person name="Zhao X."/>
            <person name="Deng C."/>
            <person name="Niu S.C."/>
            <person name="Huang J."/>
            <person name="Wang M."/>
            <person name="Liu G.H."/>
            <person name="Yang H.J."/>
            <person name="Xiao X.J."/>
            <person name="Hsiao Y.Y."/>
            <person name="Wu W.L."/>
            <person name="Chen Y.Y."/>
            <person name="Mitsuda N."/>
            <person name="Ohme-Takagi M."/>
            <person name="Luo Y.B."/>
            <person name="Van de Peer Y."/>
            <person name="Liu Z.J."/>
        </authorList>
    </citation>
    <scope>NUCLEOTIDE SEQUENCE [LARGE SCALE GENOMIC DNA]</scope>
    <source>
        <tissue evidence="2">The whole plant</tissue>
    </source>
</reference>
<proteinExistence type="predicted"/>